<dbReference type="Proteomes" id="UP000035009">
    <property type="component" value="Unassembled WGS sequence"/>
</dbReference>
<name>M3UNS3_GORML</name>
<protein>
    <recommendedName>
        <fullName evidence="1">Carrier domain-containing protein</fullName>
    </recommendedName>
</protein>
<keyword evidence="3" id="KW-1185">Reference proteome</keyword>
<comment type="caution">
    <text evidence="2">The sequence shown here is derived from an EMBL/GenBank/DDBJ whole genome shotgun (WGS) entry which is preliminary data.</text>
</comment>
<evidence type="ECO:0000313" key="2">
    <source>
        <dbReference type="EMBL" id="GAC81820.1"/>
    </source>
</evidence>
<dbReference type="InterPro" id="IPR009081">
    <property type="entry name" value="PP-bd_ACP"/>
</dbReference>
<dbReference type="InterPro" id="IPR036736">
    <property type="entry name" value="ACP-like_sf"/>
</dbReference>
<dbReference type="AlphaFoldDB" id="M3UNS3"/>
<sequence length="85" mass="9327">MNTHMTASESTLTRERIVDDLAEMLGVGPDELGDDVNVLDMGLDSVRLMSLVERWRADGSVDVDLVTLAEVPEVGAWVRELTGRV</sequence>
<dbReference type="eggNOG" id="COG3433">
    <property type="taxonomic scope" value="Bacteria"/>
</dbReference>
<feature type="domain" description="Carrier" evidence="1">
    <location>
        <begin position="8"/>
        <end position="85"/>
    </location>
</feature>
<proteinExistence type="predicted"/>
<dbReference type="PROSITE" id="PS50075">
    <property type="entry name" value="CARRIER"/>
    <property type="match status" value="1"/>
</dbReference>
<organism evidence="2 3">
    <name type="scientific">Gordonia malaquae NBRC 108250</name>
    <dbReference type="NCBI Taxonomy" id="1223542"/>
    <lineage>
        <taxon>Bacteria</taxon>
        <taxon>Bacillati</taxon>
        <taxon>Actinomycetota</taxon>
        <taxon>Actinomycetes</taxon>
        <taxon>Mycobacteriales</taxon>
        <taxon>Gordoniaceae</taxon>
        <taxon>Gordonia</taxon>
    </lineage>
</organism>
<evidence type="ECO:0000313" key="3">
    <source>
        <dbReference type="Proteomes" id="UP000035009"/>
    </source>
</evidence>
<evidence type="ECO:0000259" key="1">
    <source>
        <dbReference type="PROSITE" id="PS50075"/>
    </source>
</evidence>
<dbReference type="EMBL" id="BAOP01000046">
    <property type="protein sequence ID" value="GAC81820.1"/>
    <property type="molecule type" value="Genomic_DNA"/>
</dbReference>
<dbReference type="SUPFAM" id="SSF47336">
    <property type="entry name" value="ACP-like"/>
    <property type="match status" value="1"/>
</dbReference>
<dbReference type="STRING" id="410332.SAMN04488550_2547"/>
<gene>
    <name evidence="2" type="ORF">GM1_046_00130</name>
</gene>
<dbReference type="Pfam" id="PF00550">
    <property type="entry name" value="PP-binding"/>
    <property type="match status" value="1"/>
</dbReference>
<dbReference type="Gene3D" id="1.10.1200.10">
    <property type="entry name" value="ACP-like"/>
    <property type="match status" value="1"/>
</dbReference>
<reference evidence="2 3" key="1">
    <citation type="submission" date="2013-02" db="EMBL/GenBank/DDBJ databases">
        <title>Whole genome shotgun sequence of Gordonia malaquae NBRC 108250.</title>
        <authorList>
            <person name="Yoshida I."/>
            <person name="Hosoyama A."/>
            <person name="Tsuchikane K."/>
            <person name="Ando Y."/>
            <person name="Baba S."/>
            <person name="Ohji S."/>
            <person name="Hamada M."/>
            <person name="Tamura T."/>
            <person name="Yamazoe A."/>
            <person name="Yamazaki S."/>
            <person name="Fujita N."/>
        </authorList>
    </citation>
    <scope>NUCLEOTIDE SEQUENCE [LARGE SCALE GENOMIC DNA]</scope>
    <source>
        <strain evidence="2 3">NBRC 108250</strain>
    </source>
</reference>
<accession>M3UNS3</accession>